<keyword evidence="2" id="KW-1185">Reference proteome</keyword>
<dbReference type="Proteomes" id="UP000708208">
    <property type="component" value="Unassembled WGS sequence"/>
</dbReference>
<feature type="non-terminal residue" evidence="1">
    <location>
        <position position="1"/>
    </location>
</feature>
<accession>A0A8J2LE80</accession>
<organism evidence="1 2">
    <name type="scientific">Allacma fusca</name>
    <dbReference type="NCBI Taxonomy" id="39272"/>
    <lineage>
        <taxon>Eukaryota</taxon>
        <taxon>Metazoa</taxon>
        <taxon>Ecdysozoa</taxon>
        <taxon>Arthropoda</taxon>
        <taxon>Hexapoda</taxon>
        <taxon>Collembola</taxon>
        <taxon>Symphypleona</taxon>
        <taxon>Sminthuridae</taxon>
        <taxon>Allacma</taxon>
    </lineage>
</organism>
<dbReference type="EMBL" id="CAJVCH010553767">
    <property type="protein sequence ID" value="CAG7830003.1"/>
    <property type="molecule type" value="Genomic_DNA"/>
</dbReference>
<reference evidence="1" key="1">
    <citation type="submission" date="2021-06" db="EMBL/GenBank/DDBJ databases">
        <authorList>
            <person name="Hodson N. C."/>
            <person name="Mongue J. A."/>
            <person name="Jaron S. K."/>
        </authorList>
    </citation>
    <scope>NUCLEOTIDE SEQUENCE</scope>
</reference>
<gene>
    <name evidence="1" type="ORF">AFUS01_LOCUS39831</name>
</gene>
<evidence type="ECO:0000313" key="2">
    <source>
        <dbReference type="Proteomes" id="UP000708208"/>
    </source>
</evidence>
<sequence length="14" mass="1667">SVFLWTVFLKVRGD</sequence>
<proteinExistence type="predicted"/>
<evidence type="ECO:0000313" key="1">
    <source>
        <dbReference type="EMBL" id="CAG7830003.1"/>
    </source>
</evidence>
<protein>
    <submittedName>
        <fullName evidence="1">Uncharacterized protein</fullName>
    </submittedName>
</protein>
<comment type="caution">
    <text evidence="1">The sequence shown here is derived from an EMBL/GenBank/DDBJ whole genome shotgun (WGS) entry which is preliminary data.</text>
</comment>
<name>A0A8J2LE80_9HEXA</name>